<proteinExistence type="predicted"/>
<dbReference type="InterPro" id="IPR003615">
    <property type="entry name" value="HNH_nuc"/>
</dbReference>
<comment type="caution">
    <text evidence="1">The sequence shown here is derived from an EMBL/GenBank/DDBJ whole genome shotgun (WGS) entry which is preliminary data.</text>
</comment>
<keyword evidence="2" id="KW-1185">Reference proteome</keyword>
<sequence>MIKINRDNFPPSDRYKVGANKGSEKWRVAENKVLLDYKADSDPFEDGSYKFPSHPSSAKWKEELIKVQGAKCCYCEKPLNTGALEHFRPKKAWQDFKGGNMNRPGYYWLTYRWKNLFLSCSDCNESSTKGNLFPISGTRAFTPKCNLALENNNLINPYEEDPSVSISFYKSLPYSKDTKGKLMIDMLNLRSRGDLASIREDKFVAFQSLKEILDYYYTGHIPLNISKVRRLEAIIARSKKSKQPFSGMIIENIKNGIV</sequence>
<evidence type="ECO:0000313" key="1">
    <source>
        <dbReference type="EMBL" id="MBW8198898.1"/>
    </source>
</evidence>
<evidence type="ECO:0008006" key="3">
    <source>
        <dbReference type="Google" id="ProtNLM"/>
    </source>
</evidence>
<dbReference type="RefSeq" id="WP_220112577.1">
    <property type="nucleotide sequence ID" value="NZ_JAHZSV010000003.1"/>
</dbReference>
<protein>
    <recommendedName>
        <fullName evidence="3">TIGR02646 family protein</fullName>
    </recommendedName>
</protein>
<dbReference type="CDD" id="cd00085">
    <property type="entry name" value="HNHc"/>
    <property type="match status" value="1"/>
</dbReference>
<evidence type="ECO:0000313" key="2">
    <source>
        <dbReference type="Proteomes" id="UP001196136"/>
    </source>
</evidence>
<reference evidence="1 2" key="1">
    <citation type="submission" date="2021-08" db="EMBL/GenBank/DDBJ databases">
        <title>Muricauda profundi sp. nov., a marine bacterium isolated from deep seawater of the Mariana Trench.</title>
        <authorList>
            <person name="Wei Y."/>
        </authorList>
    </citation>
    <scope>NUCLEOTIDE SEQUENCE [LARGE SCALE GENOMIC DNA]</scope>
    <source>
        <strain evidence="1 2">W52</strain>
    </source>
</reference>
<dbReference type="Gene3D" id="1.10.30.50">
    <property type="match status" value="1"/>
</dbReference>
<dbReference type="EMBL" id="JAHZSV010000003">
    <property type="protein sequence ID" value="MBW8198898.1"/>
    <property type="molecule type" value="Genomic_DNA"/>
</dbReference>
<accession>A0ABS7EMT1</accession>
<gene>
    <name evidence="1" type="ORF">K1F36_03590</name>
</gene>
<name>A0ABS7EMT1_9FLAO</name>
<organism evidence="1 2">
    <name type="scientific">Flagellimonas abyssi</name>
    <dbReference type="NCBI Taxonomy" id="2864871"/>
    <lineage>
        <taxon>Bacteria</taxon>
        <taxon>Pseudomonadati</taxon>
        <taxon>Bacteroidota</taxon>
        <taxon>Flavobacteriia</taxon>
        <taxon>Flavobacteriales</taxon>
        <taxon>Flavobacteriaceae</taxon>
        <taxon>Flagellimonas</taxon>
    </lineage>
</organism>
<dbReference type="Proteomes" id="UP001196136">
    <property type="component" value="Unassembled WGS sequence"/>
</dbReference>